<dbReference type="SUPFAM" id="SSF55874">
    <property type="entry name" value="ATPase domain of HSP90 chaperone/DNA topoisomerase II/histidine kinase"/>
    <property type="match status" value="1"/>
</dbReference>
<dbReference type="PROSITE" id="PS51194">
    <property type="entry name" value="HELICASE_CTER"/>
    <property type="match status" value="1"/>
</dbReference>
<sequence>MTTERAAWVTDEGLAGEVDAIFARAIDSYKANPHLIAEHANHEESIRVGGYSHRTLLELVQNAADAMSGGDEHVEGTGRVELVLDLRHRVLYCANAGRPFSRSGLTSIAHAHLSGKRGDEIGRFGLGFKSVLAVTDAPQVFSRSISFEFNSPEARTAIASAVPPVKKLPVLRAMTRIDADAAFDQDPILEELSGWAATIVRLPRVLNPASLQREIENFRSEFLLFVNDVREIRLRVIDGESDSVKSHISRDLGDGRFRIERAGDDHTEWYVEDHMHSPGPEAQAEVGEAVSRDRVKITVAVPTRWSQRKIGEFWSYFPLQDKTSASALFNAPWSVNDDRTTLLRNTYNQEILTAFSEIFVGMLPKVSSLEDPAAHLEYMPARGREAQSFGDELLCAHIPRIASGSELIPDATGTLRAPSELRPLDFAVTDATERDHEKWITSPNTGDDVPHWRCYSGNQRTTRLRQLYVHSVYSTFSEARSLDEKWALERIPKRGVLTWLREWSEGIDIKSSARAFEFVLSNSRVEKIRTAKVIPTTGGQRSLADRNEVFLERVEDVDIEGASFVHPEFLAYPGIERKLRDHGFRDLDPVAILRARVAKLITEPEEDELPKLWTAVRDVPLEQARKVLSDDRAGRIKVPTLDGGWSSPRQVLDISVGLGDGVAHRLLDRTRCTPELASALGVVQTAVADYPIEDEILFDDYHRYVMDELNQRLGPGERPIERIEFDQNEGPGPFSVLLMLKDSGASEEVRESWTSRLLGFSEQQFWTCEDTDSRQTYEVASPLRWAVERAGILRSNRGYRTPGRIVSPSLVEFEDLLPLFRGSRSVEDALSLPKTLDAVPGDVLREAFEEELFPSRIKNSTLTRFILEAGALAFPGGRPTMVPARVGRAVEGKHPDLVYVATTDEQQELLHSRHKPYLRADQEEVETLLDVVGCRRFEDSFSFSIQIEGLQEEEAVIDRYPGLRSAFGEERVKNATLVKAIHLAKRVTTEDGVEDQSLRYHREGARLLVPAEGDERLDLALINEAFELRMSNADLEAVLQRGVDQRLDEQRQAARAAADDVERLEIYFGDDTLRESLPKGLWSALAGQGLVNDASSVAKLFLTVYGRDSIKQLKDQFADEGHTDVPTNWAGSSATISWLRDMGFGSEYAGTRTQSQEQEFVVPGAVKLNPLHDFQEEISRKLSAVLTYQGENGHARKAMVELPTGAGKTRVATETMLRLFIDGSMRGTVLWVAQSVELCEQAVQTFITVWRGLGDERPLTIGRLWEGNVVHEPDTDFSVVVATDAKLEKVFGEPSYEWLTKAAAVFVDEAHRAGGSTRYTHILRLLGVDGRTWERPLVGLSATPFKGRGDDSEPTRELASRFGRRKITAFEDDTDQQDVYQKLVHRGILARVKHEVLPGTDVILAPDELRKIHELRRLDSRVLERIGRDQARMQVLVNHILERDPEWPILVFTPSVLSAQVLAATLRYRGVEAEAVSGETRRQTRRDVIERFKSGEVRVLANCDLLIQGFDAPGVRALYIARPTFSPSAYIQMAGRGLRGPENGGKEECLIVDIADNFGAVNDFLGYREYEAFWTEQTT</sequence>
<dbReference type="GO" id="GO:0005829">
    <property type="term" value="C:cytosol"/>
    <property type="evidence" value="ECO:0007669"/>
    <property type="project" value="TreeGrafter"/>
</dbReference>
<dbReference type="GO" id="GO:0004386">
    <property type="term" value="F:helicase activity"/>
    <property type="evidence" value="ECO:0007669"/>
    <property type="project" value="UniProtKB-KW"/>
</dbReference>
<protein>
    <submittedName>
        <fullName evidence="3">Superfamily II DNA or RNA helicase</fullName>
    </submittedName>
</protein>
<evidence type="ECO:0000259" key="1">
    <source>
        <dbReference type="PROSITE" id="PS51192"/>
    </source>
</evidence>
<dbReference type="Proteomes" id="UP000184452">
    <property type="component" value="Unassembled WGS sequence"/>
</dbReference>
<dbReference type="PANTHER" id="PTHR47396:SF1">
    <property type="entry name" value="ATP-DEPENDENT HELICASE IRC3-RELATED"/>
    <property type="match status" value="1"/>
</dbReference>
<dbReference type="Gene3D" id="3.30.565.10">
    <property type="entry name" value="Histidine kinase-like ATPase, C-terminal domain"/>
    <property type="match status" value="1"/>
</dbReference>
<dbReference type="STRING" id="758803.SAMN05421803_11865"/>
<dbReference type="InterPro" id="IPR036890">
    <property type="entry name" value="HATPase_C_sf"/>
</dbReference>
<dbReference type="GO" id="GO:0016787">
    <property type="term" value="F:hydrolase activity"/>
    <property type="evidence" value="ECO:0007669"/>
    <property type="project" value="InterPro"/>
</dbReference>
<dbReference type="GO" id="GO:0005524">
    <property type="term" value="F:ATP binding"/>
    <property type="evidence" value="ECO:0007669"/>
    <property type="project" value="InterPro"/>
</dbReference>
<dbReference type="InterPro" id="IPR001650">
    <property type="entry name" value="Helicase_C-like"/>
</dbReference>
<gene>
    <name evidence="3" type="ORF">SAMN05421803_11865</name>
</gene>
<name>A0A1M6RTX1_9ACTN</name>
<evidence type="ECO:0000259" key="2">
    <source>
        <dbReference type="PROSITE" id="PS51194"/>
    </source>
</evidence>
<dbReference type="OrthoDB" id="9776021at2"/>
<dbReference type="Pfam" id="PF00271">
    <property type="entry name" value="Helicase_C"/>
    <property type="match status" value="1"/>
</dbReference>
<dbReference type="RefSeq" id="WP_073381799.1">
    <property type="nucleotide sequence ID" value="NZ_FQZK01000018.1"/>
</dbReference>
<dbReference type="PANTHER" id="PTHR47396">
    <property type="entry name" value="TYPE I RESTRICTION ENZYME ECOKI R PROTEIN"/>
    <property type="match status" value="1"/>
</dbReference>
<feature type="domain" description="Helicase C-terminal" evidence="2">
    <location>
        <begin position="1432"/>
        <end position="1579"/>
    </location>
</feature>
<evidence type="ECO:0000313" key="3">
    <source>
        <dbReference type="EMBL" id="SHK35961.1"/>
    </source>
</evidence>
<keyword evidence="3" id="KW-0347">Helicase</keyword>
<organism evidence="3 4">
    <name type="scientific">Nocardiopsis flavescens</name>
    <dbReference type="NCBI Taxonomy" id="758803"/>
    <lineage>
        <taxon>Bacteria</taxon>
        <taxon>Bacillati</taxon>
        <taxon>Actinomycetota</taxon>
        <taxon>Actinomycetes</taxon>
        <taxon>Streptosporangiales</taxon>
        <taxon>Nocardiopsidaceae</taxon>
        <taxon>Nocardiopsis</taxon>
    </lineage>
</organism>
<dbReference type="SMART" id="SM00490">
    <property type="entry name" value="HELICc"/>
    <property type="match status" value="1"/>
</dbReference>
<keyword evidence="4" id="KW-1185">Reference proteome</keyword>
<proteinExistence type="predicted"/>
<dbReference type="InterPro" id="IPR027417">
    <property type="entry name" value="P-loop_NTPase"/>
</dbReference>
<dbReference type="PROSITE" id="PS51192">
    <property type="entry name" value="HELICASE_ATP_BIND_1"/>
    <property type="match status" value="1"/>
</dbReference>
<dbReference type="Gene3D" id="3.40.50.300">
    <property type="entry name" value="P-loop containing nucleotide triphosphate hydrolases"/>
    <property type="match status" value="2"/>
</dbReference>
<dbReference type="InterPro" id="IPR014001">
    <property type="entry name" value="Helicase_ATP-bd"/>
</dbReference>
<dbReference type="InterPro" id="IPR006935">
    <property type="entry name" value="Helicase/UvrB_N"/>
</dbReference>
<dbReference type="SMART" id="SM00487">
    <property type="entry name" value="DEXDc"/>
    <property type="match status" value="1"/>
</dbReference>
<feature type="domain" description="Helicase ATP-binding" evidence="1">
    <location>
        <begin position="1189"/>
        <end position="1362"/>
    </location>
</feature>
<dbReference type="SUPFAM" id="SSF52540">
    <property type="entry name" value="P-loop containing nucleoside triphosphate hydrolases"/>
    <property type="match status" value="1"/>
</dbReference>
<keyword evidence="3" id="KW-0067">ATP-binding</keyword>
<dbReference type="EMBL" id="FQZK01000018">
    <property type="protein sequence ID" value="SHK35961.1"/>
    <property type="molecule type" value="Genomic_DNA"/>
</dbReference>
<evidence type="ECO:0000313" key="4">
    <source>
        <dbReference type="Proteomes" id="UP000184452"/>
    </source>
</evidence>
<keyword evidence="3" id="KW-0378">Hydrolase</keyword>
<dbReference type="GO" id="GO:0003677">
    <property type="term" value="F:DNA binding"/>
    <property type="evidence" value="ECO:0007669"/>
    <property type="project" value="InterPro"/>
</dbReference>
<dbReference type="NCBIfam" id="NF047352">
    <property type="entry name" value="P_loop_sacsin"/>
    <property type="match status" value="1"/>
</dbReference>
<keyword evidence="3" id="KW-0547">Nucleotide-binding</keyword>
<dbReference type="Pfam" id="PF04851">
    <property type="entry name" value="ResIII"/>
    <property type="match status" value="1"/>
</dbReference>
<dbReference type="InterPro" id="IPR050742">
    <property type="entry name" value="Helicase_Restrict-Modif_Enz"/>
</dbReference>
<accession>A0A1M6RTX1</accession>
<reference evidence="3 4" key="1">
    <citation type="submission" date="2016-11" db="EMBL/GenBank/DDBJ databases">
        <authorList>
            <person name="Jaros S."/>
            <person name="Januszkiewicz K."/>
            <person name="Wedrychowicz H."/>
        </authorList>
    </citation>
    <scope>NUCLEOTIDE SEQUENCE [LARGE SCALE GENOMIC DNA]</scope>
    <source>
        <strain evidence="3 4">CGMCC 4.5723</strain>
    </source>
</reference>